<proteinExistence type="evidence at transcript level"/>
<protein>
    <submittedName>
        <fullName evidence="1">Uncharacterized protein</fullName>
    </submittedName>
</protein>
<evidence type="ECO:0000313" key="1">
    <source>
        <dbReference type="EMBL" id="ACF83978.1"/>
    </source>
</evidence>
<dbReference type="AlphaFoldDB" id="B4FPD5"/>
<accession>B4FPD5</accession>
<sequence>MPKLKLESSMPLHSLSISSTSTDVRTVTLFVILFQVNPTYFSKDSGRQNFSVCLARFSLA</sequence>
<dbReference type="EMBL" id="BT038973">
    <property type="protein sequence ID" value="ACF83978.1"/>
    <property type="molecule type" value="mRNA"/>
</dbReference>
<reference evidence="1" key="1">
    <citation type="journal article" date="2009" name="PLoS Genet.">
        <title>Sequencing, mapping, and analysis of 27,455 maize full-length cDNAs.</title>
        <authorList>
            <person name="Soderlund C."/>
            <person name="Descour A."/>
            <person name="Kudrna D."/>
            <person name="Bomhoff M."/>
            <person name="Boyd L."/>
            <person name="Currie J."/>
            <person name="Angelova A."/>
            <person name="Collura K."/>
            <person name="Wissotski M."/>
            <person name="Ashley E."/>
            <person name="Morrow D."/>
            <person name="Fernandes J."/>
            <person name="Walbot V."/>
            <person name="Yu Y."/>
        </authorList>
    </citation>
    <scope>NUCLEOTIDE SEQUENCE</scope>
    <source>
        <strain evidence="1">B73</strain>
    </source>
</reference>
<organism evidence="1">
    <name type="scientific">Zea mays</name>
    <name type="common">Maize</name>
    <dbReference type="NCBI Taxonomy" id="4577"/>
    <lineage>
        <taxon>Eukaryota</taxon>
        <taxon>Viridiplantae</taxon>
        <taxon>Streptophyta</taxon>
        <taxon>Embryophyta</taxon>
        <taxon>Tracheophyta</taxon>
        <taxon>Spermatophyta</taxon>
        <taxon>Magnoliopsida</taxon>
        <taxon>Liliopsida</taxon>
        <taxon>Poales</taxon>
        <taxon>Poaceae</taxon>
        <taxon>PACMAD clade</taxon>
        <taxon>Panicoideae</taxon>
        <taxon>Andropogonodae</taxon>
        <taxon>Andropogoneae</taxon>
        <taxon>Tripsacinae</taxon>
        <taxon>Zea</taxon>
    </lineage>
</organism>
<name>B4FPD5_MAIZE</name>